<dbReference type="EMBL" id="PDOF01000001">
    <property type="protein sequence ID" value="PYZ98247.1"/>
    <property type="molecule type" value="Genomic_DNA"/>
</dbReference>
<dbReference type="RefSeq" id="WP_110518119.1">
    <property type="nucleotide sequence ID" value="NZ_PDOF01000001.1"/>
</dbReference>
<evidence type="ECO:0000313" key="2">
    <source>
        <dbReference type="Proteomes" id="UP000248066"/>
    </source>
</evidence>
<evidence type="ECO:0000313" key="1">
    <source>
        <dbReference type="EMBL" id="PYZ98247.1"/>
    </source>
</evidence>
<dbReference type="OrthoDB" id="2111554at2"/>
<name>A0A2W0HAQ5_9BACI</name>
<accession>A0A2W0HAQ5</accession>
<keyword evidence="2" id="KW-1185">Reference proteome</keyword>
<reference evidence="1 2" key="1">
    <citation type="submission" date="2017-10" db="EMBL/GenBank/DDBJ databases">
        <title>Bacillus sp. nov., a halophilic bacterium isolated from a Yangshapao Lake.</title>
        <authorList>
            <person name="Wang H."/>
        </authorList>
    </citation>
    <scope>NUCLEOTIDE SEQUENCE [LARGE SCALE GENOMIC DNA]</scope>
    <source>
        <strain evidence="1 2">YSP-3</strain>
    </source>
</reference>
<proteinExistence type="predicted"/>
<sequence>MAQKITAIGWDVGGWMGARHGAAVCTIDHEGITWAKEPAVCSLPEDGFWNPEDLARQGGFEAEFPEDSTVVVGIDAPLSFPEAFTRFLAGDTVPAGKPGREIDNPLAYRETDRYIHKKYRKKPLSASFDRIGNNATVAMSHVKKWETDYGFHTRPFSCVKSSREIIEVYPALVKQTSKSPAAPFLHKWIPETAAPGTDAYDACICALYAAAFALNGSLLPALEGPPVEGPWQKEGWIYHFDRDL</sequence>
<comment type="caution">
    <text evidence="1">The sequence shown here is derived from an EMBL/GenBank/DDBJ whole genome shotgun (WGS) entry which is preliminary data.</text>
</comment>
<dbReference type="Proteomes" id="UP000248066">
    <property type="component" value="Unassembled WGS sequence"/>
</dbReference>
<protein>
    <submittedName>
        <fullName evidence="1">DUF429 domain-containing protein</fullName>
    </submittedName>
</protein>
<organism evidence="1 2">
    <name type="scientific">Alteribacter lacisalsi</name>
    <dbReference type="NCBI Taxonomy" id="2045244"/>
    <lineage>
        <taxon>Bacteria</taxon>
        <taxon>Bacillati</taxon>
        <taxon>Bacillota</taxon>
        <taxon>Bacilli</taxon>
        <taxon>Bacillales</taxon>
        <taxon>Bacillaceae</taxon>
        <taxon>Alteribacter</taxon>
    </lineage>
</organism>
<gene>
    <name evidence="1" type="ORF">CR205_06530</name>
</gene>
<dbReference type="AlphaFoldDB" id="A0A2W0HAQ5"/>